<name>A0AAV5W9M5_9BILA</name>
<protein>
    <submittedName>
        <fullName evidence="1">Uncharacterized protein</fullName>
    </submittedName>
</protein>
<evidence type="ECO:0000313" key="2">
    <source>
        <dbReference type="Proteomes" id="UP001432322"/>
    </source>
</evidence>
<dbReference type="EMBL" id="BTSY01000005">
    <property type="protein sequence ID" value="GMT27355.1"/>
    <property type="molecule type" value="Genomic_DNA"/>
</dbReference>
<dbReference type="Proteomes" id="UP001432322">
    <property type="component" value="Unassembled WGS sequence"/>
</dbReference>
<feature type="non-terminal residue" evidence="1">
    <location>
        <position position="89"/>
    </location>
</feature>
<proteinExistence type="predicted"/>
<sequence>NPKLVSSHYGTRQIFTNDLIFCSVTLSPSAADMIYKVVDGGVYRATFPSIRFTSASTISVVTYDENLYTFWIQSPYCNPDDVSTSNSSQ</sequence>
<dbReference type="AlphaFoldDB" id="A0AAV5W9M5"/>
<organism evidence="1 2">
    <name type="scientific">Pristionchus fissidentatus</name>
    <dbReference type="NCBI Taxonomy" id="1538716"/>
    <lineage>
        <taxon>Eukaryota</taxon>
        <taxon>Metazoa</taxon>
        <taxon>Ecdysozoa</taxon>
        <taxon>Nematoda</taxon>
        <taxon>Chromadorea</taxon>
        <taxon>Rhabditida</taxon>
        <taxon>Rhabditina</taxon>
        <taxon>Diplogasteromorpha</taxon>
        <taxon>Diplogasteroidea</taxon>
        <taxon>Neodiplogasteridae</taxon>
        <taxon>Pristionchus</taxon>
    </lineage>
</organism>
<evidence type="ECO:0000313" key="1">
    <source>
        <dbReference type="EMBL" id="GMT27355.1"/>
    </source>
</evidence>
<comment type="caution">
    <text evidence="1">The sequence shown here is derived from an EMBL/GenBank/DDBJ whole genome shotgun (WGS) entry which is preliminary data.</text>
</comment>
<gene>
    <name evidence="1" type="ORF">PFISCL1PPCAC_18652</name>
</gene>
<keyword evidence="2" id="KW-1185">Reference proteome</keyword>
<accession>A0AAV5W9M5</accession>
<reference evidence="1" key="1">
    <citation type="submission" date="2023-10" db="EMBL/GenBank/DDBJ databases">
        <title>Genome assembly of Pristionchus species.</title>
        <authorList>
            <person name="Yoshida K."/>
            <person name="Sommer R.J."/>
        </authorList>
    </citation>
    <scope>NUCLEOTIDE SEQUENCE</scope>
    <source>
        <strain evidence="1">RS5133</strain>
    </source>
</reference>
<feature type="non-terminal residue" evidence="1">
    <location>
        <position position="1"/>
    </location>
</feature>